<dbReference type="EMBL" id="CAFBLS010000029">
    <property type="protein sequence ID" value="CAB4864154.1"/>
    <property type="molecule type" value="Genomic_DNA"/>
</dbReference>
<proteinExistence type="predicted"/>
<dbReference type="InterPro" id="IPR054383">
    <property type="entry name" value="PspAB-like"/>
</dbReference>
<dbReference type="AlphaFoldDB" id="A0A6J7D593"/>
<gene>
    <name evidence="1" type="ORF">UFOPK3402_00369</name>
</gene>
<evidence type="ECO:0000313" key="1">
    <source>
        <dbReference type="EMBL" id="CAB4864154.1"/>
    </source>
</evidence>
<accession>A0A6J7D593</accession>
<organism evidence="1">
    <name type="scientific">freshwater metagenome</name>
    <dbReference type="NCBI Taxonomy" id="449393"/>
    <lineage>
        <taxon>unclassified sequences</taxon>
        <taxon>metagenomes</taxon>
        <taxon>ecological metagenomes</taxon>
    </lineage>
</organism>
<dbReference type="Pfam" id="PF22742">
    <property type="entry name" value="PspAB"/>
    <property type="match status" value="1"/>
</dbReference>
<protein>
    <submittedName>
        <fullName evidence="1">Unannotated protein</fullName>
    </submittedName>
</protein>
<sequence>MGFMDSLLGRRKAVQPNLDALFALPSAAITLQVDLDMLATGRGSVAFRAPEGRAFADVQAEVQQLLDADGGPPVELIGDEYGFTWILVRTDPVDLSGVVTDLHAVNSSLLAAGFGPQLLCSLVSFRDPDDRAVAMVYLFKRGTFYPFAPERGAGERRDNVLEIRIRDMLAKELPVEPDVSRWFAVWGAPGL</sequence>
<name>A0A6J7D593_9ZZZZ</name>
<reference evidence="1" key="1">
    <citation type="submission" date="2020-05" db="EMBL/GenBank/DDBJ databases">
        <authorList>
            <person name="Chiriac C."/>
            <person name="Salcher M."/>
            <person name="Ghai R."/>
            <person name="Kavagutti S V."/>
        </authorList>
    </citation>
    <scope>NUCLEOTIDE SEQUENCE</scope>
</reference>